<reference evidence="2 3" key="1">
    <citation type="submission" date="2019-10" db="EMBL/GenBank/DDBJ databases">
        <title>Streptomyces sp. strain GY16 isolated from leaves of Broussonetia papyrifera.</title>
        <authorList>
            <person name="Mo P."/>
        </authorList>
    </citation>
    <scope>NUCLEOTIDE SEQUENCE [LARGE SCALE GENOMIC DNA]</scope>
    <source>
        <strain evidence="2 3">GY16</strain>
    </source>
</reference>
<evidence type="ECO:0000256" key="1">
    <source>
        <dbReference type="SAM" id="MobiDB-lite"/>
    </source>
</evidence>
<dbReference type="SUPFAM" id="SSF54427">
    <property type="entry name" value="NTF2-like"/>
    <property type="match status" value="1"/>
</dbReference>
<accession>A0A5P8K076</accession>
<dbReference type="SUPFAM" id="SSF55486">
    <property type="entry name" value="Metalloproteases ('zincins'), catalytic domain"/>
    <property type="match status" value="1"/>
</dbReference>
<evidence type="ECO:0000313" key="3">
    <source>
        <dbReference type="Proteomes" id="UP000327294"/>
    </source>
</evidence>
<sequence>MAARRRTTRAQAGPGVRRGLPGRRGVPSAVALALALLVGCGGNTPPDTARADVRRMLDRRATAVLERDGTAYRATEATTTSVAGQLATGTAEFANLRALPLASWSYGLNAFHRSGDRATAEAALRYRIRGYDTAPVTAVRTLTLVRGDDGAWRVAADEPSEKGTEQLWEQGRIRAVRGERSLVLGVGRSARALGEYARLADRAVPAVTEAWGEDWARRVVVVVPESLEEMAGLLGAPASGYRGIAAVTTGEAGGAAKAPADRIVVNPDAYAVLGDFGRQVVLTHETTHVATRAHTDAATPLWLSEGYADWVGYRGTGRAAPEVAPELRRAVAEGRAPTALPTDSDFGFSDDSGELARAYEGGWLACRMIADQWGEVRLDEFYRAVGAYGEREGAVEGALKEVLGTTVGDFTGRWREYVRAQLG</sequence>
<dbReference type="EMBL" id="CP045096">
    <property type="protein sequence ID" value="QFQ96663.1"/>
    <property type="molecule type" value="Genomic_DNA"/>
</dbReference>
<keyword evidence="3" id="KW-1185">Reference proteome</keyword>
<dbReference type="RefSeq" id="WP_152168160.1">
    <property type="nucleotide sequence ID" value="NZ_CP045096.1"/>
</dbReference>
<feature type="region of interest" description="Disordered" evidence="1">
    <location>
        <begin position="1"/>
        <end position="22"/>
    </location>
</feature>
<organism evidence="2 3">
    <name type="scientific">Streptomyces phaeolivaceus</name>
    <dbReference type="NCBI Taxonomy" id="2653200"/>
    <lineage>
        <taxon>Bacteria</taxon>
        <taxon>Bacillati</taxon>
        <taxon>Actinomycetota</taxon>
        <taxon>Actinomycetes</taxon>
        <taxon>Kitasatosporales</taxon>
        <taxon>Streptomycetaceae</taxon>
        <taxon>Streptomyces</taxon>
    </lineage>
</organism>
<name>A0A5P8K076_9ACTN</name>
<proteinExistence type="predicted"/>
<dbReference type="Proteomes" id="UP000327294">
    <property type="component" value="Chromosome"/>
</dbReference>
<evidence type="ECO:0000313" key="2">
    <source>
        <dbReference type="EMBL" id="QFQ96663.1"/>
    </source>
</evidence>
<dbReference type="AlphaFoldDB" id="A0A5P8K076"/>
<protein>
    <submittedName>
        <fullName evidence="2">Uncharacterized protein</fullName>
    </submittedName>
</protein>
<dbReference type="KEGG" id="sphv:F9278_11010"/>
<gene>
    <name evidence="2" type="ORF">F9278_11010</name>
</gene>
<feature type="compositionally biased region" description="Low complexity" evidence="1">
    <location>
        <begin position="9"/>
        <end position="22"/>
    </location>
</feature>
<dbReference type="InterPro" id="IPR032710">
    <property type="entry name" value="NTF2-like_dom_sf"/>
</dbReference>